<evidence type="ECO:0000256" key="1">
    <source>
        <dbReference type="ARBA" id="ARBA00022793"/>
    </source>
</evidence>
<dbReference type="GeneID" id="63799576"/>
<dbReference type="PANTHER" id="PTHR21240:SF28">
    <property type="entry name" value="ISO-OROTATE DECARBOXYLASE (EUROFUNG)"/>
    <property type="match status" value="1"/>
</dbReference>
<evidence type="ECO:0000256" key="2">
    <source>
        <dbReference type="ARBA" id="ARBA00023239"/>
    </source>
</evidence>
<dbReference type="OrthoDB" id="2832284at2759"/>
<evidence type="ECO:0000259" key="4">
    <source>
        <dbReference type="Pfam" id="PF04909"/>
    </source>
</evidence>
<dbReference type="InterPro" id="IPR032465">
    <property type="entry name" value="ACMSD"/>
</dbReference>
<proteinExistence type="inferred from homology"/>
<feature type="domain" description="Amidohydrolase-related" evidence="4">
    <location>
        <begin position="8"/>
        <end position="287"/>
    </location>
</feature>
<dbReference type="RefSeq" id="XP_040738864.1">
    <property type="nucleotide sequence ID" value="XM_040872984.1"/>
</dbReference>
<dbReference type="GO" id="GO:0016831">
    <property type="term" value="F:carboxy-lyase activity"/>
    <property type="evidence" value="ECO:0007669"/>
    <property type="project" value="UniProtKB-KW"/>
</dbReference>
<dbReference type="GO" id="GO:0016787">
    <property type="term" value="F:hydrolase activity"/>
    <property type="evidence" value="ECO:0007669"/>
    <property type="project" value="InterPro"/>
</dbReference>
<evidence type="ECO:0000313" key="6">
    <source>
        <dbReference type="Proteomes" id="UP000249363"/>
    </source>
</evidence>
<dbReference type="AlphaFoldDB" id="A0A364LEV3"/>
<dbReference type="Gene3D" id="3.20.20.140">
    <property type="entry name" value="Metal-dependent hydrolases"/>
    <property type="match status" value="2"/>
</dbReference>
<keyword evidence="1 3" id="KW-0210">Decarboxylase</keyword>
<keyword evidence="2 3" id="KW-0456">Lyase</keyword>
<dbReference type="Pfam" id="PF04909">
    <property type="entry name" value="Amidohydro_2"/>
    <property type="match status" value="1"/>
</dbReference>
<evidence type="ECO:0000256" key="3">
    <source>
        <dbReference type="RuleBase" id="RU366045"/>
    </source>
</evidence>
<accession>A0A364LEV3</accession>
<dbReference type="Proteomes" id="UP000249363">
    <property type="component" value="Unassembled WGS sequence"/>
</dbReference>
<dbReference type="STRING" id="1196081.A0A364LEV3"/>
<comment type="caution">
    <text evidence="5">The sequence shown here is derived from an EMBL/GenBank/DDBJ whole genome shotgun (WGS) entry which is preliminary data.</text>
</comment>
<organism evidence="5 6">
    <name type="scientific">Talaromyces amestolkiae</name>
    <dbReference type="NCBI Taxonomy" id="1196081"/>
    <lineage>
        <taxon>Eukaryota</taxon>
        <taxon>Fungi</taxon>
        <taxon>Dikarya</taxon>
        <taxon>Ascomycota</taxon>
        <taxon>Pezizomycotina</taxon>
        <taxon>Eurotiomycetes</taxon>
        <taxon>Eurotiomycetidae</taxon>
        <taxon>Eurotiales</taxon>
        <taxon>Trichocomaceae</taxon>
        <taxon>Talaromyces</taxon>
        <taxon>Talaromyces sect. Talaromyces</taxon>
    </lineage>
</organism>
<dbReference type="InterPro" id="IPR006680">
    <property type="entry name" value="Amidohydro-rel"/>
</dbReference>
<gene>
    <name evidence="5" type="ORF">BHQ10_010362</name>
</gene>
<dbReference type="PANTHER" id="PTHR21240">
    <property type="entry name" value="2-AMINO-3-CARBOXYLMUCONATE-6-SEMIALDEHYDE DECARBOXYLASE"/>
    <property type="match status" value="1"/>
</dbReference>
<comment type="similarity">
    <text evidence="3">Belongs to the metallo-dependent hydrolases superfamily.</text>
</comment>
<name>A0A364LEV3_TALAM</name>
<protein>
    <recommendedName>
        <fullName evidence="4">Amidohydrolase-related domain-containing protein</fullName>
    </recommendedName>
</protein>
<dbReference type="InterPro" id="IPR032466">
    <property type="entry name" value="Metal_Hydrolase"/>
</dbReference>
<dbReference type="GO" id="GO:0005737">
    <property type="term" value="C:cytoplasm"/>
    <property type="evidence" value="ECO:0007669"/>
    <property type="project" value="TreeGrafter"/>
</dbReference>
<dbReference type="EMBL" id="MIKG01000039">
    <property type="protein sequence ID" value="RAO74350.1"/>
    <property type="molecule type" value="Genomic_DNA"/>
</dbReference>
<reference evidence="5 6" key="1">
    <citation type="journal article" date="2017" name="Biotechnol. Biofuels">
        <title>Differential beta-glucosidase expression as a function of carbon source availability in Talaromyces amestolkiae: a genomic and proteomic approach.</title>
        <authorList>
            <person name="de Eugenio L.I."/>
            <person name="Mendez-Liter J.A."/>
            <person name="Nieto-Dominguez M."/>
            <person name="Alonso L."/>
            <person name="Gil-Munoz J."/>
            <person name="Barriuso J."/>
            <person name="Prieto A."/>
            <person name="Martinez M.J."/>
        </authorList>
    </citation>
    <scope>NUCLEOTIDE SEQUENCE [LARGE SCALE GENOMIC DNA]</scope>
    <source>
        <strain evidence="5 6">CIB</strain>
    </source>
</reference>
<evidence type="ECO:0000313" key="5">
    <source>
        <dbReference type="EMBL" id="RAO74350.1"/>
    </source>
</evidence>
<keyword evidence="6" id="KW-1185">Reference proteome</keyword>
<sequence>MKSKNSKIDVHAHFVPPCWQDALRANGLEHPDGMPAIPAWDVQSHVQLMDAVGIEKSYLSITSPGVHLAVGDNASARKLARECNTFAYNLKREMPDRFGSFVSLPLPDLEGSINELQYAVDNLEADGVVLQTNYYEGWWYLSIQLPPVRKVVEPTKIFLFLNTQLQFLNSLPHAGGALPPLIHRFSEATALIPDLGLDASMTPSGVRALLNERFWFDTAGPTFPNQIKSLLQYIKPERICYGTDFPFTPFRGVNHLNEVMEENLSFIFDNEADREGMYRGNASRLLGNESSHGISG</sequence>
<dbReference type="SUPFAM" id="SSF51556">
    <property type="entry name" value="Metallo-dependent hydrolases"/>
    <property type="match status" value="1"/>
</dbReference>
<dbReference type="GO" id="GO:0019748">
    <property type="term" value="P:secondary metabolic process"/>
    <property type="evidence" value="ECO:0007669"/>
    <property type="project" value="TreeGrafter"/>
</dbReference>